<name>A0A8C4X5I1_ERPCA</name>
<reference evidence="7" key="2">
    <citation type="submission" date="2025-08" db="UniProtKB">
        <authorList>
            <consortium name="Ensembl"/>
        </authorList>
    </citation>
    <scope>IDENTIFICATION</scope>
</reference>
<reference evidence="7" key="1">
    <citation type="submission" date="2021-06" db="EMBL/GenBank/DDBJ databases">
        <authorList>
            <consortium name="Wellcome Sanger Institute Data Sharing"/>
        </authorList>
    </citation>
    <scope>NUCLEOTIDE SEQUENCE [LARGE SCALE GENOMIC DNA]</scope>
</reference>
<evidence type="ECO:0000313" key="8">
    <source>
        <dbReference type="Proteomes" id="UP000694620"/>
    </source>
</evidence>
<reference evidence="7" key="3">
    <citation type="submission" date="2025-09" db="UniProtKB">
        <authorList>
            <consortium name="Ensembl"/>
        </authorList>
    </citation>
    <scope>IDENTIFICATION</scope>
</reference>
<feature type="transmembrane region" description="Helical" evidence="5">
    <location>
        <begin position="151"/>
        <end position="174"/>
    </location>
</feature>
<dbReference type="SUPFAM" id="SSF144091">
    <property type="entry name" value="Rhomboid-like"/>
    <property type="match status" value="1"/>
</dbReference>
<dbReference type="Ensembl" id="ENSECRT00000007137.1">
    <property type="protein sequence ID" value="ENSECRP00000007025.1"/>
    <property type="gene ID" value="ENSECRG00000004694.1"/>
</dbReference>
<evidence type="ECO:0000256" key="4">
    <source>
        <dbReference type="ARBA" id="ARBA00023136"/>
    </source>
</evidence>
<keyword evidence="8" id="KW-1185">Reference proteome</keyword>
<keyword evidence="4 5" id="KW-0472">Membrane</keyword>
<feature type="transmembrane region" description="Helical" evidence="5">
    <location>
        <begin position="97"/>
        <end position="122"/>
    </location>
</feature>
<feature type="domain" description="Peptidase S54 rhomboid" evidence="6">
    <location>
        <begin position="57"/>
        <end position="194"/>
    </location>
</feature>
<dbReference type="Pfam" id="PF01694">
    <property type="entry name" value="Rhomboid"/>
    <property type="match status" value="1"/>
</dbReference>
<dbReference type="CTD" id="57414"/>
<dbReference type="InterPro" id="IPR022764">
    <property type="entry name" value="Peptidase_S54_rhomboid_dom"/>
</dbReference>
<dbReference type="Proteomes" id="UP000694620">
    <property type="component" value="Chromosome 8"/>
</dbReference>
<dbReference type="Gene3D" id="1.20.1540.10">
    <property type="entry name" value="Rhomboid-like"/>
    <property type="match status" value="1"/>
</dbReference>
<feature type="transmembrane region" description="Helical" evidence="5">
    <location>
        <begin position="128"/>
        <end position="144"/>
    </location>
</feature>
<dbReference type="AlphaFoldDB" id="A0A8C4X5I1"/>
<evidence type="ECO:0000259" key="6">
    <source>
        <dbReference type="Pfam" id="PF01694"/>
    </source>
</evidence>
<dbReference type="InterPro" id="IPR035952">
    <property type="entry name" value="Rhomboid-like_sf"/>
</dbReference>
<dbReference type="GeneTree" id="ENSGT00940000165977"/>
<dbReference type="GO" id="GO:0004252">
    <property type="term" value="F:serine-type endopeptidase activity"/>
    <property type="evidence" value="ECO:0007669"/>
    <property type="project" value="InterPro"/>
</dbReference>
<feature type="transmembrane region" description="Helical" evidence="5">
    <location>
        <begin position="21"/>
        <end position="41"/>
    </location>
</feature>
<dbReference type="RefSeq" id="XP_028662862.1">
    <property type="nucleotide sequence ID" value="XM_028807029.2"/>
</dbReference>
<accession>A0A8C4X5I1</accession>
<keyword evidence="3 5" id="KW-1133">Transmembrane helix</keyword>
<dbReference type="PANTHER" id="PTHR43066:SF16">
    <property type="entry name" value="RHOMBOID DOMAIN-CONTAINING PROTEIN 3"/>
    <property type="match status" value="1"/>
</dbReference>
<comment type="subcellular location">
    <subcellularLocation>
        <location evidence="1">Membrane</location>
        <topology evidence="1">Multi-pass membrane protein</topology>
    </subcellularLocation>
</comment>
<proteinExistence type="predicted"/>
<evidence type="ECO:0000256" key="3">
    <source>
        <dbReference type="ARBA" id="ARBA00022989"/>
    </source>
</evidence>
<evidence type="ECO:0000256" key="1">
    <source>
        <dbReference type="ARBA" id="ARBA00004141"/>
    </source>
</evidence>
<feature type="transmembrane region" description="Helical" evidence="5">
    <location>
        <begin position="61"/>
        <end position="85"/>
    </location>
</feature>
<keyword evidence="2 5" id="KW-0812">Transmembrane</keyword>
<evidence type="ECO:0000313" key="7">
    <source>
        <dbReference type="Ensembl" id="ENSECRP00000007025.1"/>
    </source>
</evidence>
<sequence>MTVFLVTTMKSFIHQLEITSATLATLLLCAGVFITTALLGVNPELLSLQPTGLAHLKVYKLLSYTFFHADINSLLCNIVILWYFGISLEKSVGTVKYCYYFVIFSVFPGLLCIFLEYVLYGLEGNKDLQGLMSVVFAMIGMSSVKSSMRRTLFFGINIPTVAVPWLLLIFALAVPGSSFLCNVSSIIIGKIYGKGFCVLLDFSEAKASLLDKKMPFRFLRKWEKIGYVPASLSERRSMQQKRINPRPGLYPTQAYAPVQNNPVPHRTDPYFQAHGGWVNSASHHFAESWQMPSHGRDPRQVYESRHGQMGAVCSEPSEIITLQNNTVKNSGPLFPDLNAQQSTF</sequence>
<dbReference type="OrthoDB" id="10257275at2759"/>
<protein>
    <recommendedName>
        <fullName evidence="6">Peptidase S54 rhomboid domain-containing protein</fullName>
    </recommendedName>
</protein>
<evidence type="ECO:0000256" key="5">
    <source>
        <dbReference type="SAM" id="Phobius"/>
    </source>
</evidence>
<dbReference type="GeneID" id="114655796"/>
<evidence type="ECO:0000256" key="2">
    <source>
        <dbReference type="ARBA" id="ARBA00022692"/>
    </source>
</evidence>
<dbReference type="GO" id="GO:0016020">
    <property type="term" value="C:membrane"/>
    <property type="evidence" value="ECO:0007669"/>
    <property type="project" value="UniProtKB-SubCell"/>
</dbReference>
<organism evidence="7 8">
    <name type="scientific">Erpetoichthys calabaricus</name>
    <name type="common">Rope fish</name>
    <name type="synonym">Calamoichthys calabaricus</name>
    <dbReference type="NCBI Taxonomy" id="27687"/>
    <lineage>
        <taxon>Eukaryota</taxon>
        <taxon>Metazoa</taxon>
        <taxon>Chordata</taxon>
        <taxon>Craniata</taxon>
        <taxon>Vertebrata</taxon>
        <taxon>Euteleostomi</taxon>
        <taxon>Actinopterygii</taxon>
        <taxon>Polypteriformes</taxon>
        <taxon>Polypteridae</taxon>
        <taxon>Erpetoichthys</taxon>
    </lineage>
</organism>
<gene>
    <name evidence="7" type="primary">rhbdd2</name>
</gene>
<dbReference type="PANTHER" id="PTHR43066">
    <property type="entry name" value="RHOMBOID-RELATED PROTEIN"/>
    <property type="match status" value="1"/>
</dbReference>